<dbReference type="AlphaFoldDB" id="I1BVV4"/>
<sequence>MLVSILQSSLDVPSHIIPMICKYCRTYGNMKGLHPLIPMFSALDSCPRLPTENNLEISPQTSLLLPFNDICKEDQQGKFKFSKFLQAQKAYHFFSNVGQFNNKQHCGSLNFPQKIKNAILNDNLIFKPFFLHFLLSSEPNELELTMESSDSYGKPTGNNSLNRLLT</sequence>
<evidence type="ECO:0000313" key="2">
    <source>
        <dbReference type="EMBL" id="EIE80334.1"/>
    </source>
</evidence>
<dbReference type="EMBL" id="CH476734">
    <property type="protein sequence ID" value="EIE80334.1"/>
    <property type="molecule type" value="Genomic_DNA"/>
</dbReference>
<evidence type="ECO:0000256" key="1">
    <source>
        <dbReference type="SAM" id="MobiDB-lite"/>
    </source>
</evidence>
<dbReference type="GeneID" id="93612010"/>
<organism evidence="2 3">
    <name type="scientific">Rhizopus delemar (strain RA 99-880 / ATCC MYA-4621 / FGSC 9543 / NRRL 43880)</name>
    <name type="common">Mucormycosis agent</name>
    <name type="synonym">Rhizopus arrhizus var. delemar</name>
    <dbReference type="NCBI Taxonomy" id="246409"/>
    <lineage>
        <taxon>Eukaryota</taxon>
        <taxon>Fungi</taxon>
        <taxon>Fungi incertae sedis</taxon>
        <taxon>Mucoromycota</taxon>
        <taxon>Mucoromycotina</taxon>
        <taxon>Mucoromycetes</taxon>
        <taxon>Mucorales</taxon>
        <taxon>Mucorineae</taxon>
        <taxon>Rhizopodaceae</taxon>
        <taxon>Rhizopus</taxon>
    </lineage>
</organism>
<dbReference type="Proteomes" id="UP000009138">
    <property type="component" value="Unassembled WGS sequence"/>
</dbReference>
<proteinExistence type="predicted"/>
<dbReference type="VEuPathDB" id="FungiDB:RO3G_05039"/>
<reference evidence="2 3" key="1">
    <citation type="journal article" date="2009" name="PLoS Genet.">
        <title>Genomic analysis of the basal lineage fungus Rhizopus oryzae reveals a whole-genome duplication.</title>
        <authorList>
            <person name="Ma L.-J."/>
            <person name="Ibrahim A.S."/>
            <person name="Skory C."/>
            <person name="Grabherr M.G."/>
            <person name="Burger G."/>
            <person name="Butler M."/>
            <person name="Elias M."/>
            <person name="Idnurm A."/>
            <person name="Lang B.F."/>
            <person name="Sone T."/>
            <person name="Abe A."/>
            <person name="Calvo S.E."/>
            <person name="Corrochano L.M."/>
            <person name="Engels R."/>
            <person name="Fu J."/>
            <person name="Hansberg W."/>
            <person name="Kim J.-M."/>
            <person name="Kodira C.D."/>
            <person name="Koehrsen M.J."/>
            <person name="Liu B."/>
            <person name="Miranda-Saavedra D."/>
            <person name="O'Leary S."/>
            <person name="Ortiz-Castellanos L."/>
            <person name="Poulter R."/>
            <person name="Rodriguez-Romero J."/>
            <person name="Ruiz-Herrera J."/>
            <person name="Shen Y.-Q."/>
            <person name="Zeng Q."/>
            <person name="Galagan J."/>
            <person name="Birren B.W."/>
            <person name="Cuomo C.A."/>
            <person name="Wickes B.L."/>
        </authorList>
    </citation>
    <scope>NUCLEOTIDE SEQUENCE [LARGE SCALE GENOMIC DNA]</scope>
    <source>
        <strain evidence="3">RA 99-880 / ATCC MYA-4621 / FGSC 9543 / NRRL 43880</strain>
    </source>
</reference>
<evidence type="ECO:0000313" key="3">
    <source>
        <dbReference type="Proteomes" id="UP000009138"/>
    </source>
</evidence>
<dbReference type="InParanoid" id="I1BVV4"/>
<gene>
    <name evidence="2" type="ORF">RO3G_05039</name>
</gene>
<feature type="region of interest" description="Disordered" evidence="1">
    <location>
        <begin position="146"/>
        <end position="166"/>
    </location>
</feature>
<keyword evidence="3" id="KW-1185">Reference proteome</keyword>
<dbReference type="RefSeq" id="XP_067515730.1">
    <property type="nucleotide sequence ID" value="XM_067659629.1"/>
</dbReference>
<name>I1BVV4_RHIO9</name>
<protein>
    <submittedName>
        <fullName evidence="2">Uncharacterized protein</fullName>
    </submittedName>
</protein>
<accession>I1BVV4</accession>